<protein>
    <recommendedName>
        <fullName evidence="1">Heterokaryon incompatibility domain-containing protein</fullName>
    </recommendedName>
</protein>
<evidence type="ECO:0000313" key="3">
    <source>
        <dbReference type="Proteomes" id="UP000800094"/>
    </source>
</evidence>
<proteinExistence type="predicted"/>
<dbReference type="InterPro" id="IPR052895">
    <property type="entry name" value="HetReg/Transcr_Mod"/>
</dbReference>
<dbReference type="AlphaFoldDB" id="A0A6A6I313"/>
<dbReference type="EMBL" id="ML987202">
    <property type="protein sequence ID" value="KAF2244875.1"/>
    <property type="molecule type" value="Genomic_DNA"/>
</dbReference>
<dbReference type="InterPro" id="IPR010730">
    <property type="entry name" value="HET"/>
</dbReference>
<dbReference type="RefSeq" id="XP_033679879.1">
    <property type="nucleotide sequence ID" value="XM_033822614.1"/>
</dbReference>
<dbReference type="PANTHER" id="PTHR24148:SF64">
    <property type="entry name" value="HETEROKARYON INCOMPATIBILITY DOMAIN-CONTAINING PROTEIN"/>
    <property type="match status" value="1"/>
</dbReference>
<organism evidence="2 3">
    <name type="scientific">Trematosphaeria pertusa</name>
    <dbReference type="NCBI Taxonomy" id="390896"/>
    <lineage>
        <taxon>Eukaryota</taxon>
        <taxon>Fungi</taxon>
        <taxon>Dikarya</taxon>
        <taxon>Ascomycota</taxon>
        <taxon>Pezizomycotina</taxon>
        <taxon>Dothideomycetes</taxon>
        <taxon>Pleosporomycetidae</taxon>
        <taxon>Pleosporales</taxon>
        <taxon>Massarineae</taxon>
        <taxon>Trematosphaeriaceae</taxon>
        <taxon>Trematosphaeria</taxon>
    </lineage>
</organism>
<gene>
    <name evidence="2" type="ORF">BU26DRAFT_384520</name>
</gene>
<feature type="domain" description="Heterokaryon incompatibility" evidence="1">
    <location>
        <begin position="39"/>
        <end position="167"/>
    </location>
</feature>
<dbReference type="PANTHER" id="PTHR24148">
    <property type="entry name" value="ANKYRIN REPEAT DOMAIN-CONTAINING PROTEIN 39 HOMOLOG-RELATED"/>
    <property type="match status" value="1"/>
</dbReference>
<dbReference type="OrthoDB" id="2157530at2759"/>
<feature type="non-terminal residue" evidence="2">
    <location>
        <position position="1"/>
    </location>
</feature>
<accession>A0A6A6I313</accession>
<evidence type="ECO:0000259" key="1">
    <source>
        <dbReference type="Pfam" id="PF06985"/>
    </source>
</evidence>
<reference evidence="2" key="1">
    <citation type="journal article" date="2020" name="Stud. Mycol.">
        <title>101 Dothideomycetes genomes: a test case for predicting lifestyles and emergence of pathogens.</title>
        <authorList>
            <person name="Haridas S."/>
            <person name="Albert R."/>
            <person name="Binder M."/>
            <person name="Bloem J."/>
            <person name="Labutti K."/>
            <person name="Salamov A."/>
            <person name="Andreopoulos B."/>
            <person name="Baker S."/>
            <person name="Barry K."/>
            <person name="Bills G."/>
            <person name="Bluhm B."/>
            <person name="Cannon C."/>
            <person name="Castanera R."/>
            <person name="Culley D."/>
            <person name="Daum C."/>
            <person name="Ezra D."/>
            <person name="Gonzalez J."/>
            <person name="Henrissat B."/>
            <person name="Kuo A."/>
            <person name="Liang C."/>
            <person name="Lipzen A."/>
            <person name="Lutzoni F."/>
            <person name="Magnuson J."/>
            <person name="Mondo S."/>
            <person name="Nolan M."/>
            <person name="Ohm R."/>
            <person name="Pangilinan J."/>
            <person name="Park H.-J."/>
            <person name="Ramirez L."/>
            <person name="Alfaro M."/>
            <person name="Sun H."/>
            <person name="Tritt A."/>
            <person name="Yoshinaga Y."/>
            <person name="Zwiers L.-H."/>
            <person name="Turgeon B."/>
            <person name="Goodwin S."/>
            <person name="Spatafora J."/>
            <person name="Crous P."/>
            <person name="Grigoriev I."/>
        </authorList>
    </citation>
    <scope>NUCLEOTIDE SEQUENCE</scope>
    <source>
        <strain evidence="2">CBS 122368</strain>
    </source>
</reference>
<dbReference type="Pfam" id="PF06985">
    <property type="entry name" value="HET"/>
    <property type="match status" value="1"/>
</dbReference>
<name>A0A6A6I313_9PLEO</name>
<dbReference type="Proteomes" id="UP000800094">
    <property type="component" value="Unassembled WGS sequence"/>
</dbReference>
<keyword evidence="3" id="KW-1185">Reference proteome</keyword>
<evidence type="ECO:0000313" key="2">
    <source>
        <dbReference type="EMBL" id="KAF2244875.1"/>
    </source>
</evidence>
<feature type="non-terminal residue" evidence="2">
    <location>
        <position position="176"/>
    </location>
</feature>
<sequence>YLPLETPTSIRLIVIEPGATDAPLVCKLAHVDLSINPPYEAISYVWGTPVYSHHFSCNGRIMRMTGSLHEALLRVRLPDRRRTIWADGICINQADLQERGHQVKFMRDVYQKAHRVLVWLGSDPSSVAPAVFTSFRRLSQGKSISPNVPFSIFARCKWFSRLWVLQEIILAKRAIL</sequence>
<dbReference type="GeneID" id="54575944"/>